<comment type="caution">
    <text evidence="1">The sequence shown here is derived from an EMBL/GenBank/DDBJ whole genome shotgun (WGS) entry which is preliminary data.</text>
</comment>
<dbReference type="EMBL" id="JACLAN010000014">
    <property type="protein sequence ID" value="MBC8674299.1"/>
    <property type="molecule type" value="Genomic_DNA"/>
</dbReference>
<gene>
    <name evidence="1" type="ORF">H2136_20365</name>
</gene>
<reference evidence="1" key="1">
    <citation type="submission" date="2020-07" db="EMBL/GenBank/DDBJ databases">
        <title>Carbapenem Resistant Aeromonas hydrophila Carrying blacphA7 Isolated from Two Solid Organ Transplant Patients.</title>
        <authorList>
            <person name="Hilt E."/>
            <person name="Fitzwater S.P."/>
            <person name="Ward K."/>
            <person name="De St Maurice A."/>
            <person name="Chandrasekaran S."/>
            <person name="Garner O.B."/>
            <person name="Yang S."/>
        </authorList>
    </citation>
    <scope>NUCLEOTIDE SEQUENCE</scope>
    <source>
        <strain evidence="1">B-1</strain>
    </source>
</reference>
<sequence>MVAKLTPCGFCFLAYFSRLFTALQAVEFIKGHHNSQRLSALHHNQSVLLARGDSTDVRRKVPGHFRGRNDLISALNKCSHTFPFFTQNSNNQ</sequence>
<protein>
    <submittedName>
        <fullName evidence="1">Uncharacterized protein</fullName>
    </submittedName>
</protein>
<name>A0A926FKD4_AERHY</name>
<accession>A0A926FKD4</accession>
<evidence type="ECO:0000313" key="1">
    <source>
        <dbReference type="EMBL" id="MBC8674299.1"/>
    </source>
</evidence>
<dbReference type="AlphaFoldDB" id="A0A926FKD4"/>
<organism evidence="1">
    <name type="scientific">Aeromonas hydrophila</name>
    <dbReference type="NCBI Taxonomy" id="644"/>
    <lineage>
        <taxon>Bacteria</taxon>
        <taxon>Pseudomonadati</taxon>
        <taxon>Pseudomonadota</taxon>
        <taxon>Gammaproteobacteria</taxon>
        <taxon>Aeromonadales</taxon>
        <taxon>Aeromonadaceae</taxon>
        <taxon>Aeromonas</taxon>
    </lineage>
</organism>
<proteinExistence type="predicted"/>